<evidence type="ECO:0000256" key="1">
    <source>
        <dbReference type="SAM" id="MobiDB-lite"/>
    </source>
</evidence>
<name>A0A5E7VT77_PSEFL</name>
<proteinExistence type="predicted"/>
<feature type="region of interest" description="Disordered" evidence="1">
    <location>
        <begin position="1"/>
        <end position="24"/>
    </location>
</feature>
<reference evidence="2 3" key="1">
    <citation type="submission" date="2019-09" db="EMBL/GenBank/DDBJ databases">
        <authorList>
            <person name="Chandra G."/>
            <person name="Truman W A."/>
        </authorList>
    </citation>
    <scope>NUCLEOTIDE SEQUENCE [LARGE SCALE GENOMIC DNA]</scope>
    <source>
        <strain evidence="2">PS928</strain>
    </source>
</reference>
<evidence type="ECO:0000313" key="3">
    <source>
        <dbReference type="Proteomes" id="UP000381378"/>
    </source>
</evidence>
<organism evidence="2 3">
    <name type="scientific">Pseudomonas fluorescens</name>
    <dbReference type="NCBI Taxonomy" id="294"/>
    <lineage>
        <taxon>Bacteria</taxon>
        <taxon>Pseudomonadati</taxon>
        <taxon>Pseudomonadota</taxon>
        <taxon>Gammaproteobacteria</taxon>
        <taxon>Pseudomonadales</taxon>
        <taxon>Pseudomonadaceae</taxon>
        <taxon>Pseudomonas</taxon>
    </lineage>
</organism>
<dbReference type="EMBL" id="CABVJF010000040">
    <property type="protein sequence ID" value="VVQ26079.1"/>
    <property type="molecule type" value="Genomic_DNA"/>
</dbReference>
<dbReference type="AlphaFoldDB" id="A0A5E7VT77"/>
<sequence>MATALDGMPSAEMRPPKQRDRCTAGMADSFASSRRIDLIQHPVRRDFRQHDAVGNTQQGVARFRRPDDPCGSTVNKVLGVRGVALMSAVDGKWESRARSAASLSVFESGSYGDTGSVSGGLGAQ</sequence>
<evidence type="ECO:0000313" key="2">
    <source>
        <dbReference type="EMBL" id="VVQ26079.1"/>
    </source>
</evidence>
<dbReference type="Proteomes" id="UP000381378">
    <property type="component" value="Unassembled WGS sequence"/>
</dbReference>
<accession>A0A5E7VT77</accession>
<protein>
    <submittedName>
        <fullName evidence="2">Uncharacterized protein</fullName>
    </submittedName>
</protein>
<gene>
    <name evidence="2" type="ORF">PS928_06343</name>
</gene>